<dbReference type="Pfam" id="PF01925">
    <property type="entry name" value="TauE"/>
    <property type="match status" value="1"/>
</dbReference>
<dbReference type="Proteomes" id="UP000076021">
    <property type="component" value="Chromosome"/>
</dbReference>
<sequence>MAYVLLAVIGVCSGIIGALVGLGGGAILVPAALFISSSTGMLTDLTPQKVVGLSVVMMIATGLSSTLSYMKSKTVDYKSGLIFFIGSAPGTILGAYVNKGINLPSFNLYFGILLIVLAAILLFRDYMKPVQWFVQHGKKRIFVDEVDGKSYEYGYPLWFAVSLTFLIGFASGLFGIGGGSMIVPAMIILFLFPPHVAIATSMFMVFLSSIINSASHIYLGHVPWLYVLPVVPGAYIGAKIGAALNKKIDSKMLVVLLRIILLLLGIHSIYEGIVGN</sequence>
<evidence type="ECO:0000256" key="6">
    <source>
        <dbReference type="RuleBase" id="RU363041"/>
    </source>
</evidence>
<evidence type="ECO:0000256" key="1">
    <source>
        <dbReference type="ARBA" id="ARBA00004141"/>
    </source>
</evidence>
<protein>
    <recommendedName>
        <fullName evidence="6">Probable membrane transporter protein</fullName>
    </recommendedName>
</protein>
<gene>
    <name evidence="7" type="ORF">ATY39_09895</name>
</gene>
<keyword evidence="5 6" id="KW-0472">Membrane</keyword>
<organism evidence="7 8">
    <name type="scientific">Rummeliibacillus stabekisii</name>
    <dbReference type="NCBI Taxonomy" id="241244"/>
    <lineage>
        <taxon>Bacteria</taxon>
        <taxon>Bacillati</taxon>
        <taxon>Bacillota</taxon>
        <taxon>Bacilli</taxon>
        <taxon>Bacillales</taxon>
        <taxon>Caryophanaceae</taxon>
        <taxon>Rummeliibacillus</taxon>
    </lineage>
</organism>
<keyword evidence="3 6" id="KW-0812">Transmembrane</keyword>
<evidence type="ECO:0000256" key="5">
    <source>
        <dbReference type="ARBA" id="ARBA00023136"/>
    </source>
</evidence>
<dbReference type="GO" id="GO:0005886">
    <property type="term" value="C:plasma membrane"/>
    <property type="evidence" value="ECO:0007669"/>
    <property type="project" value="UniProtKB-SubCell"/>
</dbReference>
<dbReference type="AlphaFoldDB" id="A0A143HDB5"/>
<feature type="transmembrane region" description="Helical" evidence="6">
    <location>
        <begin position="217"/>
        <end position="238"/>
    </location>
</feature>
<feature type="transmembrane region" description="Helical" evidence="6">
    <location>
        <begin position="6"/>
        <end position="29"/>
    </location>
</feature>
<evidence type="ECO:0000313" key="8">
    <source>
        <dbReference type="Proteomes" id="UP000076021"/>
    </source>
</evidence>
<evidence type="ECO:0000256" key="2">
    <source>
        <dbReference type="ARBA" id="ARBA00009142"/>
    </source>
</evidence>
<keyword evidence="4 6" id="KW-1133">Transmembrane helix</keyword>
<evidence type="ECO:0000256" key="3">
    <source>
        <dbReference type="ARBA" id="ARBA00022692"/>
    </source>
</evidence>
<dbReference type="InterPro" id="IPR002781">
    <property type="entry name" value="TM_pro_TauE-like"/>
</dbReference>
<evidence type="ECO:0000313" key="7">
    <source>
        <dbReference type="EMBL" id="AMW99723.1"/>
    </source>
</evidence>
<accession>A0A143HDB5</accession>
<feature type="transmembrane region" description="Helical" evidence="6">
    <location>
        <begin position="81"/>
        <end position="97"/>
    </location>
</feature>
<evidence type="ECO:0000256" key="4">
    <source>
        <dbReference type="ARBA" id="ARBA00022989"/>
    </source>
</evidence>
<dbReference type="STRING" id="241244.ATY39_09895"/>
<name>A0A143HDB5_9BACL</name>
<dbReference type="InterPro" id="IPR051598">
    <property type="entry name" value="TSUP/Inactive_protease-like"/>
</dbReference>
<dbReference type="PANTHER" id="PTHR43701:SF2">
    <property type="entry name" value="MEMBRANE TRANSPORTER PROTEIN YJNA-RELATED"/>
    <property type="match status" value="1"/>
</dbReference>
<dbReference type="KEGG" id="rst:ATY39_09895"/>
<dbReference type="EMBL" id="CP014806">
    <property type="protein sequence ID" value="AMW99723.1"/>
    <property type="molecule type" value="Genomic_DNA"/>
</dbReference>
<comment type="subcellular location">
    <subcellularLocation>
        <location evidence="6">Cell membrane</location>
        <topology evidence="6">Multi-pass membrane protein</topology>
    </subcellularLocation>
    <subcellularLocation>
        <location evidence="1">Membrane</location>
        <topology evidence="1">Multi-pass membrane protein</topology>
    </subcellularLocation>
</comment>
<feature type="transmembrane region" description="Helical" evidence="6">
    <location>
        <begin position="106"/>
        <end position="123"/>
    </location>
</feature>
<dbReference type="OrthoDB" id="9780109at2"/>
<reference evidence="8" key="2">
    <citation type="submission" date="2016-03" db="EMBL/GenBank/DDBJ databases">
        <authorList>
            <person name="Ploux O."/>
        </authorList>
    </citation>
    <scope>NUCLEOTIDE SEQUENCE [LARGE SCALE GENOMIC DNA]</scope>
    <source>
        <strain evidence="8">PP9</strain>
    </source>
</reference>
<feature type="transmembrane region" description="Helical" evidence="6">
    <location>
        <begin position="50"/>
        <end position="69"/>
    </location>
</feature>
<dbReference type="RefSeq" id="WP_066789239.1">
    <property type="nucleotide sequence ID" value="NZ_CP014806.1"/>
</dbReference>
<proteinExistence type="inferred from homology"/>
<reference evidence="7 8" key="1">
    <citation type="journal article" date="2016" name="Genome Announc.">
        <title>Whole-Genome Sequence of Rummeliibacillus stabekisii Strain PP9 Isolated from Antarctic Soil.</title>
        <authorList>
            <person name="da Mota F.F."/>
            <person name="Vollu R.E."/>
            <person name="Jurelevicius D."/>
            <person name="Seldin L."/>
        </authorList>
    </citation>
    <scope>NUCLEOTIDE SEQUENCE [LARGE SCALE GENOMIC DNA]</scope>
    <source>
        <strain evidence="7 8">PP9</strain>
    </source>
</reference>
<comment type="similarity">
    <text evidence="2 6">Belongs to the 4-toluene sulfonate uptake permease (TSUP) (TC 2.A.102) family.</text>
</comment>
<feature type="transmembrane region" description="Helical" evidence="6">
    <location>
        <begin position="155"/>
        <end position="176"/>
    </location>
</feature>
<feature type="transmembrane region" description="Helical" evidence="6">
    <location>
        <begin position="250"/>
        <end position="270"/>
    </location>
</feature>
<keyword evidence="8" id="KW-1185">Reference proteome</keyword>
<feature type="transmembrane region" description="Helical" evidence="6">
    <location>
        <begin position="188"/>
        <end position="211"/>
    </location>
</feature>
<keyword evidence="6" id="KW-1003">Cell membrane</keyword>
<dbReference type="PANTHER" id="PTHR43701">
    <property type="entry name" value="MEMBRANE TRANSPORTER PROTEIN MJ0441-RELATED"/>
    <property type="match status" value="1"/>
</dbReference>